<feature type="transmembrane region" description="Helical" evidence="1">
    <location>
        <begin position="105"/>
        <end position="124"/>
    </location>
</feature>
<dbReference type="OrthoDB" id="1655853at2"/>
<evidence type="ECO:0000256" key="1">
    <source>
        <dbReference type="SAM" id="Phobius"/>
    </source>
</evidence>
<dbReference type="GeneID" id="77461228"/>
<organism evidence="2 3">
    <name type="scientific">Faecalicoccus pleomorphus</name>
    <dbReference type="NCBI Taxonomy" id="1323"/>
    <lineage>
        <taxon>Bacteria</taxon>
        <taxon>Bacillati</taxon>
        <taxon>Bacillota</taxon>
        <taxon>Erysipelotrichia</taxon>
        <taxon>Erysipelotrichales</taxon>
        <taxon>Erysipelotrichaceae</taxon>
        <taxon>Faecalicoccus</taxon>
    </lineage>
</organism>
<evidence type="ECO:0000313" key="2">
    <source>
        <dbReference type="EMBL" id="SUO03373.1"/>
    </source>
</evidence>
<proteinExistence type="predicted"/>
<dbReference type="Proteomes" id="UP000255523">
    <property type="component" value="Unassembled WGS sequence"/>
</dbReference>
<evidence type="ECO:0000313" key="3">
    <source>
        <dbReference type="Proteomes" id="UP000255523"/>
    </source>
</evidence>
<feature type="transmembrane region" description="Helical" evidence="1">
    <location>
        <begin position="73"/>
        <end position="93"/>
    </location>
</feature>
<feature type="transmembrane region" description="Helical" evidence="1">
    <location>
        <begin position="7"/>
        <end position="27"/>
    </location>
</feature>
<dbReference type="EMBL" id="UHFX01000003">
    <property type="protein sequence ID" value="SUO03373.1"/>
    <property type="molecule type" value="Genomic_DNA"/>
</dbReference>
<feature type="transmembrane region" description="Helical" evidence="1">
    <location>
        <begin position="47"/>
        <end position="66"/>
    </location>
</feature>
<protein>
    <submittedName>
        <fullName evidence="2">Uncharacterized protein</fullName>
    </submittedName>
</protein>
<keyword evidence="1" id="KW-0812">Transmembrane</keyword>
<keyword evidence="1" id="KW-0472">Membrane</keyword>
<name>A0A380LJB8_9FIRM</name>
<keyword evidence="3" id="KW-1185">Reference proteome</keyword>
<reference evidence="2 3" key="1">
    <citation type="submission" date="2018-06" db="EMBL/GenBank/DDBJ databases">
        <authorList>
            <consortium name="Pathogen Informatics"/>
            <person name="Doyle S."/>
        </authorList>
    </citation>
    <scope>NUCLEOTIDE SEQUENCE [LARGE SCALE GENOMIC DNA]</scope>
    <source>
        <strain evidence="2 3">NCTC11087</strain>
    </source>
</reference>
<dbReference type="AlphaFoldDB" id="A0A380LJB8"/>
<keyword evidence="1" id="KW-1133">Transmembrane helix</keyword>
<gene>
    <name evidence="2" type="ORF">NCTC11087_00233</name>
</gene>
<sequence>MKFKKYLFFIHIWVLNPILNILPWFWIDIFYDNQSHIGNAMHHPLYLFLWAISSARGFYKLSILYWQKRKFSYISILHRFLCIGMPVSCLIPYQLQNAGWLNDLHIWLAIGCVGGFIVEWLYYFYKQMLLISYEKILVLVFVFCTFLLFVPGHITSAAQTSFSLLVNITLYQLVFSGNHDKISA</sequence>
<feature type="transmembrane region" description="Helical" evidence="1">
    <location>
        <begin position="136"/>
        <end position="154"/>
    </location>
</feature>
<accession>A0A380LJB8</accession>
<dbReference type="RefSeq" id="WP_022789855.1">
    <property type="nucleotide sequence ID" value="NZ_UHFX01000003.1"/>
</dbReference>